<dbReference type="SUPFAM" id="SSF48264">
    <property type="entry name" value="Cytochrome P450"/>
    <property type="match status" value="1"/>
</dbReference>
<dbReference type="GO" id="GO:0016705">
    <property type="term" value="F:oxidoreductase activity, acting on paired donors, with incorporation or reduction of molecular oxygen"/>
    <property type="evidence" value="ECO:0007669"/>
    <property type="project" value="InterPro"/>
</dbReference>
<dbReference type="PRINTS" id="PR00463">
    <property type="entry name" value="EP450I"/>
</dbReference>
<dbReference type="PANTHER" id="PTHR46300:SF7">
    <property type="entry name" value="P450, PUTATIVE (EUROFUNG)-RELATED"/>
    <property type="match status" value="1"/>
</dbReference>
<keyword evidence="12" id="KW-1185">Reference proteome</keyword>
<dbReference type="CDD" id="cd11065">
    <property type="entry name" value="CYP64-like"/>
    <property type="match status" value="1"/>
</dbReference>
<dbReference type="InterPro" id="IPR001128">
    <property type="entry name" value="Cyt_P450"/>
</dbReference>
<dbReference type="PROSITE" id="PS00086">
    <property type="entry name" value="CYTOCHROME_P450"/>
    <property type="match status" value="1"/>
</dbReference>
<dbReference type="GO" id="GO:0005506">
    <property type="term" value="F:iron ion binding"/>
    <property type="evidence" value="ECO:0007669"/>
    <property type="project" value="InterPro"/>
</dbReference>
<evidence type="ECO:0000256" key="8">
    <source>
        <dbReference type="ARBA" id="ARBA00023033"/>
    </source>
</evidence>
<dbReference type="Gene3D" id="1.10.630.10">
    <property type="entry name" value="Cytochrome P450"/>
    <property type="match status" value="1"/>
</dbReference>
<dbReference type="PRINTS" id="PR00385">
    <property type="entry name" value="P450"/>
</dbReference>
<keyword evidence="7 9" id="KW-0408">Iron</keyword>
<gene>
    <name evidence="11" type="ORF">CTheo_5542</name>
</gene>
<comment type="similarity">
    <text evidence="3 10">Belongs to the cytochrome P450 family.</text>
</comment>
<evidence type="ECO:0000256" key="1">
    <source>
        <dbReference type="ARBA" id="ARBA00001971"/>
    </source>
</evidence>
<feature type="binding site" description="axial binding residue" evidence="9">
    <location>
        <position position="509"/>
    </location>
    <ligand>
        <name>heme</name>
        <dbReference type="ChEBI" id="CHEBI:30413"/>
    </ligand>
    <ligandPart>
        <name>Fe</name>
        <dbReference type="ChEBI" id="CHEBI:18248"/>
    </ligandPart>
</feature>
<evidence type="ECO:0000256" key="2">
    <source>
        <dbReference type="ARBA" id="ARBA00005179"/>
    </source>
</evidence>
<dbReference type="Pfam" id="PF00067">
    <property type="entry name" value="p450"/>
    <property type="match status" value="2"/>
</dbReference>
<dbReference type="InterPro" id="IPR017972">
    <property type="entry name" value="Cyt_P450_CS"/>
</dbReference>
<organism evidence="11 12">
    <name type="scientific">Ceratobasidium theobromae</name>
    <dbReference type="NCBI Taxonomy" id="1582974"/>
    <lineage>
        <taxon>Eukaryota</taxon>
        <taxon>Fungi</taxon>
        <taxon>Dikarya</taxon>
        <taxon>Basidiomycota</taxon>
        <taxon>Agaricomycotina</taxon>
        <taxon>Agaricomycetes</taxon>
        <taxon>Cantharellales</taxon>
        <taxon>Ceratobasidiaceae</taxon>
        <taxon>Ceratobasidium</taxon>
    </lineage>
</organism>
<dbReference type="InterPro" id="IPR050364">
    <property type="entry name" value="Cytochrome_P450_fung"/>
</dbReference>
<evidence type="ECO:0000256" key="3">
    <source>
        <dbReference type="ARBA" id="ARBA00010617"/>
    </source>
</evidence>
<dbReference type="InterPro" id="IPR002401">
    <property type="entry name" value="Cyt_P450_E_grp-I"/>
</dbReference>
<evidence type="ECO:0000256" key="7">
    <source>
        <dbReference type="ARBA" id="ARBA00023004"/>
    </source>
</evidence>
<evidence type="ECO:0000256" key="5">
    <source>
        <dbReference type="ARBA" id="ARBA00022723"/>
    </source>
</evidence>
<protein>
    <submittedName>
        <fullName evidence="11">O-methylsterigmatocystin oxidoreductase</fullName>
    </submittedName>
</protein>
<name>A0A5N5QH66_9AGAM</name>
<evidence type="ECO:0000313" key="11">
    <source>
        <dbReference type="EMBL" id="KAB5591014.1"/>
    </source>
</evidence>
<comment type="caution">
    <text evidence="11">The sequence shown here is derived from an EMBL/GenBank/DDBJ whole genome shotgun (WGS) entry which is preliminary data.</text>
</comment>
<dbReference type="GO" id="GO:0004497">
    <property type="term" value="F:monooxygenase activity"/>
    <property type="evidence" value="ECO:0007669"/>
    <property type="project" value="UniProtKB-KW"/>
</dbReference>
<keyword evidence="4 9" id="KW-0349">Heme</keyword>
<comment type="pathway">
    <text evidence="2">Secondary metabolite biosynthesis.</text>
</comment>
<evidence type="ECO:0000313" key="12">
    <source>
        <dbReference type="Proteomes" id="UP000383932"/>
    </source>
</evidence>
<dbReference type="AlphaFoldDB" id="A0A5N5QH66"/>
<keyword evidence="5 9" id="KW-0479">Metal-binding</keyword>
<evidence type="ECO:0000256" key="4">
    <source>
        <dbReference type="ARBA" id="ARBA00022617"/>
    </source>
</evidence>
<comment type="cofactor">
    <cofactor evidence="1 9">
        <name>heme</name>
        <dbReference type="ChEBI" id="CHEBI:30413"/>
    </cofactor>
</comment>
<sequence length="580" mass="65177">MFSHVRNIGLYAELQRHPLVNSARQCARRLFKYRDCSLKVFQSPLFPSMLSYAEAGLVAATVGSSAYLFYREKLARASKLPLPPSPAGAYPLLGHALALPTSNEHLTYSKWSRELKSDIISMTALGQTIVVLNSVEAAIDLMDRRSAIYSDRPELRVIADPDLLDWSYVIVACKYGSSWKRQRRMIHDVVKTSTNEHHYALMERETRAMLKRLLENSEDIEKKLRGAFAAEIMSTVYGYSVTGIDDPFVRAAQTGVDNFCRAALPANFLVNLIPWLKYVPDWFPGAGWKQTIKEWRRQKDEMVQAPYDWAKSDIATGSAPPSMIKTHLAQMANNPNLNLAEEEHNLKWAASALFSAATDTTDSSSMTFVLAMVQHPEIQARAQEEIDSITHAERLPSIADMESMPYMRRIVQEVLRWQPALPLGITRSCIDNPDDETNAFMRIGVPHASTKDDEYRGYFIPKGSIVMANAWAMTRDESVYKDPNTFNPDRFLDPSVPSPPAFGFGRRICPGNHYAEASMFIMFASILAAFNIKPKVDPATGREMIPETKVSTSALVSHPLPFDYVIKPRSDSHKELVGFA</sequence>
<evidence type="ECO:0000256" key="10">
    <source>
        <dbReference type="RuleBase" id="RU000461"/>
    </source>
</evidence>
<dbReference type="OrthoDB" id="2789670at2759"/>
<dbReference type="InterPro" id="IPR036396">
    <property type="entry name" value="Cyt_P450_sf"/>
</dbReference>
<evidence type="ECO:0000256" key="9">
    <source>
        <dbReference type="PIRSR" id="PIRSR602401-1"/>
    </source>
</evidence>
<keyword evidence="6 10" id="KW-0560">Oxidoreductase</keyword>
<dbReference type="GO" id="GO:0020037">
    <property type="term" value="F:heme binding"/>
    <property type="evidence" value="ECO:0007669"/>
    <property type="project" value="InterPro"/>
</dbReference>
<proteinExistence type="inferred from homology"/>
<accession>A0A5N5QH66</accession>
<keyword evidence="8 10" id="KW-0503">Monooxygenase</keyword>
<dbReference type="Proteomes" id="UP000383932">
    <property type="component" value="Unassembled WGS sequence"/>
</dbReference>
<reference evidence="11 12" key="1">
    <citation type="journal article" date="2019" name="Fungal Biol. Biotechnol.">
        <title>Draft genome sequence of fastidious pathogen Ceratobasidium theobromae, which causes vascular-streak dieback in Theobroma cacao.</title>
        <authorList>
            <person name="Ali S.S."/>
            <person name="Asman A."/>
            <person name="Shao J."/>
            <person name="Firmansyah A.P."/>
            <person name="Susilo A.W."/>
            <person name="Rosmana A."/>
            <person name="McMahon P."/>
            <person name="Junaid M."/>
            <person name="Guest D."/>
            <person name="Kheng T.Y."/>
            <person name="Meinhardt L.W."/>
            <person name="Bailey B.A."/>
        </authorList>
    </citation>
    <scope>NUCLEOTIDE SEQUENCE [LARGE SCALE GENOMIC DNA]</scope>
    <source>
        <strain evidence="11 12">CT2</strain>
    </source>
</reference>
<dbReference type="PANTHER" id="PTHR46300">
    <property type="entry name" value="P450, PUTATIVE (EUROFUNG)-RELATED-RELATED"/>
    <property type="match status" value="1"/>
</dbReference>
<dbReference type="EMBL" id="SSOP01000129">
    <property type="protein sequence ID" value="KAB5591014.1"/>
    <property type="molecule type" value="Genomic_DNA"/>
</dbReference>
<evidence type="ECO:0000256" key="6">
    <source>
        <dbReference type="ARBA" id="ARBA00023002"/>
    </source>
</evidence>